<dbReference type="InterPro" id="IPR035979">
    <property type="entry name" value="RBD_domain_sf"/>
</dbReference>
<accession>A0A813T421</accession>
<proteinExistence type="predicted"/>
<feature type="domain" description="RRM" evidence="2">
    <location>
        <begin position="14"/>
        <end position="84"/>
    </location>
</feature>
<dbReference type="EMBL" id="CAJNOR010003177">
    <property type="protein sequence ID" value="CAF1386219.1"/>
    <property type="molecule type" value="Genomic_DNA"/>
</dbReference>
<dbReference type="SMART" id="SM00360">
    <property type="entry name" value="RRM"/>
    <property type="match status" value="2"/>
</dbReference>
<dbReference type="InterPro" id="IPR000504">
    <property type="entry name" value="RRM_dom"/>
</dbReference>
<evidence type="ECO:0000313" key="3">
    <source>
        <dbReference type="EMBL" id="CAF0806186.1"/>
    </source>
</evidence>
<dbReference type="EMBL" id="CAJNOJ010000014">
    <property type="protein sequence ID" value="CAF0806186.1"/>
    <property type="molecule type" value="Genomic_DNA"/>
</dbReference>
<dbReference type="Gene3D" id="3.30.70.330">
    <property type="match status" value="2"/>
</dbReference>
<evidence type="ECO:0000313" key="5">
    <source>
        <dbReference type="Proteomes" id="UP000663828"/>
    </source>
</evidence>
<comment type="caution">
    <text evidence="3">The sequence shown here is derived from an EMBL/GenBank/DDBJ whole genome shotgun (WGS) entry which is preliminary data.</text>
</comment>
<dbReference type="CDD" id="cd00590">
    <property type="entry name" value="RRM_SF"/>
    <property type="match status" value="1"/>
</dbReference>
<evidence type="ECO:0000313" key="4">
    <source>
        <dbReference type="EMBL" id="CAF1386219.1"/>
    </source>
</evidence>
<name>A0A813T421_ADIRI</name>
<keyword evidence="1" id="KW-0694">RNA-binding</keyword>
<dbReference type="InterPro" id="IPR012677">
    <property type="entry name" value="Nucleotide-bd_a/b_plait_sf"/>
</dbReference>
<keyword evidence="5" id="KW-1185">Reference proteome</keyword>
<dbReference type="SUPFAM" id="SSF54928">
    <property type="entry name" value="RNA-binding domain, RBD"/>
    <property type="match status" value="2"/>
</dbReference>
<gene>
    <name evidence="3" type="ORF">EDS130_LOCUS5104</name>
    <name evidence="4" type="ORF">XAT740_LOCUS33350</name>
</gene>
<dbReference type="PROSITE" id="PS50102">
    <property type="entry name" value="RRM"/>
    <property type="match status" value="1"/>
</dbReference>
<dbReference type="GO" id="GO:0003723">
    <property type="term" value="F:RNA binding"/>
    <property type="evidence" value="ECO:0007669"/>
    <property type="project" value="UniProtKB-UniRule"/>
</dbReference>
<organism evidence="3 6">
    <name type="scientific">Adineta ricciae</name>
    <name type="common">Rotifer</name>
    <dbReference type="NCBI Taxonomy" id="249248"/>
    <lineage>
        <taxon>Eukaryota</taxon>
        <taxon>Metazoa</taxon>
        <taxon>Spiralia</taxon>
        <taxon>Gnathifera</taxon>
        <taxon>Rotifera</taxon>
        <taxon>Eurotatoria</taxon>
        <taxon>Bdelloidea</taxon>
        <taxon>Adinetida</taxon>
        <taxon>Adinetidae</taxon>
        <taxon>Adineta</taxon>
    </lineage>
</organism>
<dbReference type="Proteomes" id="UP000663828">
    <property type="component" value="Unassembled WGS sequence"/>
</dbReference>
<dbReference type="OrthoDB" id="9975956at2759"/>
<sequence>MKSLVTSNIGDDRFKIFLTNLDGRINSEDLQAFFNPFGAIQYIETLSRKSAIILFSDIDSIDRVLAKHRRCTINKQEIFIRRIRYGCIDRAYMDSPIIFIKPISLSLAIEWNSRTIRDCFHQYEKHIIDIRFVSNSCQAYIHFKDYDIVDQILLQTHLFDIDGIQLEIKRAKCNEKQIDQDELYIGELLKENESLKRKIKRLKIDSHEEVKHLKHKIRKLRDDLFDVVPRHNHSKRSYQY</sequence>
<evidence type="ECO:0000256" key="1">
    <source>
        <dbReference type="PROSITE-ProRule" id="PRU00176"/>
    </source>
</evidence>
<reference evidence="3" key="1">
    <citation type="submission" date="2021-02" db="EMBL/GenBank/DDBJ databases">
        <authorList>
            <person name="Nowell W R."/>
        </authorList>
    </citation>
    <scope>NUCLEOTIDE SEQUENCE</scope>
</reference>
<evidence type="ECO:0000259" key="2">
    <source>
        <dbReference type="PROSITE" id="PS50102"/>
    </source>
</evidence>
<dbReference type="Pfam" id="PF00076">
    <property type="entry name" value="RRM_1"/>
    <property type="match status" value="1"/>
</dbReference>
<dbReference type="Proteomes" id="UP000663852">
    <property type="component" value="Unassembled WGS sequence"/>
</dbReference>
<evidence type="ECO:0000313" key="6">
    <source>
        <dbReference type="Proteomes" id="UP000663852"/>
    </source>
</evidence>
<dbReference type="AlphaFoldDB" id="A0A813T421"/>
<protein>
    <recommendedName>
        <fullName evidence="2">RRM domain-containing protein</fullName>
    </recommendedName>
</protein>